<dbReference type="Proteomes" id="UP000075606">
    <property type="component" value="Unassembled WGS sequence"/>
</dbReference>
<keyword evidence="2" id="KW-1185">Reference proteome</keyword>
<proteinExistence type="predicted"/>
<name>A0A150WYA2_9BACT</name>
<evidence type="ECO:0000313" key="1">
    <source>
        <dbReference type="EMBL" id="KYG71471.1"/>
    </source>
</evidence>
<evidence type="ECO:0000313" key="2">
    <source>
        <dbReference type="Proteomes" id="UP000075606"/>
    </source>
</evidence>
<accession>A0A150WYA2</accession>
<dbReference type="STRING" id="333140.AWW68_18155"/>
<comment type="caution">
    <text evidence="1">The sequence shown here is derived from an EMBL/GenBank/DDBJ whole genome shotgun (WGS) entry which is preliminary data.</text>
</comment>
<dbReference type="Pfam" id="PF17170">
    <property type="entry name" value="DUF5128"/>
    <property type="match status" value="1"/>
</dbReference>
<sequence>MIATVSLGFSSCHPENGKSEAGDDVFQSIAIDINTPSVDISDLIDEVEVVKLEETEQSLIGAAMEVYWNGSYFKFTSEKLKTLYVFNGVGDLVTKFNRFGNGPEEYGSINSYWLRSDTLVFFDNSRKRLFKYLLDGQYLSSMETVYDVNHVQELNGKYWLDLSFRAQADSSAGQIAMLDKSFGNPRYFLETLGDIGFPTGTPVNSFTPYKNSLLYRQLLSDSVYQINDERVRPYLHFDLKGEFLWTLDEAKDEQTSPVNQILTSGKVWLFVPKIGEEWIHIDYRIGFDQAYDDLLYHRPTGQIMSIDIRKGDQSPYDLAFNSWHNGRMLLTVNSSDIGEFLAELDENQISFIEGSTLEDIESSENPALMWVKFKSEF</sequence>
<organism evidence="1 2">
    <name type="scientific">Roseivirga spongicola</name>
    <dbReference type="NCBI Taxonomy" id="333140"/>
    <lineage>
        <taxon>Bacteria</taxon>
        <taxon>Pseudomonadati</taxon>
        <taxon>Bacteroidota</taxon>
        <taxon>Cytophagia</taxon>
        <taxon>Cytophagales</taxon>
        <taxon>Roseivirgaceae</taxon>
        <taxon>Roseivirga</taxon>
    </lineage>
</organism>
<evidence type="ECO:0008006" key="3">
    <source>
        <dbReference type="Google" id="ProtNLM"/>
    </source>
</evidence>
<protein>
    <recommendedName>
        <fullName evidence="3">6-bladed beta-propeller</fullName>
    </recommendedName>
</protein>
<dbReference type="EMBL" id="LRPC01000032">
    <property type="protein sequence ID" value="KYG71471.1"/>
    <property type="molecule type" value="Genomic_DNA"/>
</dbReference>
<gene>
    <name evidence="1" type="ORF">AWW68_18155</name>
</gene>
<dbReference type="AlphaFoldDB" id="A0A150WYA2"/>
<reference evidence="1 2" key="1">
    <citation type="submission" date="2016-01" db="EMBL/GenBank/DDBJ databases">
        <title>Genome sequencing of Roseivirga spongicola UST030701-084.</title>
        <authorList>
            <person name="Selvaratnam C."/>
            <person name="Thevarajoo S."/>
            <person name="Goh K.M."/>
            <person name="Ee R."/>
            <person name="Chan K.-G."/>
            <person name="Chong C.S."/>
        </authorList>
    </citation>
    <scope>NUCLEOTIDE SEQUENCE [LARGE SCALE GENOMIC DNA]</scope>
    <source>
        <strain evidence="1 2">UST030701-084</strain>
    </source>
</reference>